<dbReference type="CDD" id="cd03219">
    <property type="entry name" value="ABC_Mj1267_LivG_branched"/>
    <property type="match status" value="1"/>
</dbReference>
<dbReference type="Pfam" id="PF12399">
    <property type="entry name" value="BCA_ABC_TP_C"/>
    <property type="match status" value="1"/>
</dbReference>
<dbReference type="GO" id="GO:0016887">
    <property type="term" value="F:ATP hydrolysis activity"/>
    <property type="evidence" value="ECO:0007669"/>
    <property type="project" value="InterPro"/>
</dbReference>
<dbReference type="GO" id="GO:0042941">
    <property type="term" value="P:D-alanine transmembrane transport"/>
    <property type="evidence" value="ECO:0007669"/>
    <property type="project" value="TreeGrafter"/>
</dbReference>
<keyword evidence="6" id="KW-1185">Reference proteome</keyword>
<dbReference type="PROSITE" id="PS50893">
    <property type="entry name" value="ABC_TRANSPORTER_2"/>
    <property type="match status" value="1"/>
</dbReference>
<feature type="domain" description="ABC transporter" evidence="4">
    <location>
        <begin position="2"/>
        <end position="234"/>
    </location>
</feature>
<proteinExistence type="predicted"/>
<evidence type="ECO:0000256" key="3">
    <source>
        <dbReference type="ARBA" id="ARBA00022840"/>
    </source>
</evidence>
<dbReference type="GO" id="GO:1903806">
    <property type="term" value="P:L-isoleucine import across plasma membrane"/>
    <property type="evidence" value="ECO:0007669"/>
    <property type="project" value="TreeGrafter"/>
</dbReference>
<gene>
    <name evidence="5" type="ORF">DLJ53_29880</name>
</gene>
<dbReference type="InterPro" id="IPR027417">
    <property type="entry name" value="P-loop_NTPase"/>
</dbReference>
<evidence type="ECO:0000256" key="2">
    <source>
        <dbReference type="ARBA" id="ARBA00022741"/>
    </source>
</evidence>
<dbReference type="GO" id="GO:0005304">
    <property type="term" value="F:L-valine transmembrane transporter activity"/>
    <property type="evidence" value="ECO:0007669"/>
    <property type="project" value="TreeGrafter"/>
</dbReference>
<dbReference type="RefSeq" id="WP_111351982.1">
    <property type="nucleotide sequence ID" value="NZ_QHHQ01000009.1"/>
</dbReference>
<dbReference type="GO" id="GO:0015192">
    <property type="term" value="F:L-phenylalanine transmembrane transporter activity"/>
    <property type="evidence" value="ECO:0007669"/>
    <property type="project" value="TreeGrafter"/>
</dbReference>
<dbReference type="PANTHER" id="PTHR45772:SF7">
    <property type="entry name" value="AMINO ACID ABC TRANSPORTER ATP-BINDING PROTEIN"/>
    <property type="match status" value="1"/>
</dbReference>
<dbReference type="InterPro" id="IPR032823">
    <property type="entry name" value="BCA_ABC_TP_C"/>
</dbReference>
<dbReference type="GO" id="GO:0015188">
    <property type="term" value="F:L-isoleucine transmembrane transporter activity"/>
    <property type="evidence" value="ECO:0007669"/>
    <property type="project" value="TreeGrafter"/>
</dbReference>
<sequence>MLEIQSVTMRFGGLTAVDNVTLSVREGEILGLIGPNGAGKTTLFNVVAGTFAPSEGTVTFQGSRIDGMRPEATTALGLVRTFQIPQVFHSMTVRDSIMVGAFLRDRRRAHAAAEAERVARAVDLTRRLDAPTTALTTAERKRLEVARALATRPSMILLDEVMAGLNHTEVNLMLKLVQSLRDEGLTVLFVEHNLMAVMKICDRIAVLDHGVKIADGPPREVMDNPEVIEAYLGKPTSEADDAQGQAGHA</sequence>
<keyword evidence="3 5" id="KW-0067">ATP-binding</keyword>
<comment type="caution">
    <text evidence="5">The sequence shown here is derived from an EMBL/GenBank/DDBJ whole genome shotgun (WGS) entry which is preliminary data.</text>
</comment>
<dbReference type="InterPro" id="IPR051120">
    <property type="entry name" value="ABC_AA/LPS_Transport"/>
</dbReference>
<dbReference type="SMART" id="SM00382">
    <property type="entry name" value="AAA"/>
    <property type="match status" value="1"/>
</dbReference>
<dbReference type="SUPFAM" id="SSF52540">
    <property type="entry name" value="P-loop containing nucleoside triphosphate hydrolases"/>
    <property type="match status" value="1"/>
</dbReference>
<dbReference type="PANTHER" id="PTHR45772">
    <property type="entry name" value="CONSERVED COMPONENT OF ABC TRANSPORTER FOR NATURAL AMINO ACIDS-RELATED"/>
    <property type="match status" value="1"/>
</dbReference>
<protein>
    <submittedName>
        <fullName evidence="5">ABC transporter ATP-binding protein</fullName>
    </submittedName>
</protein>
<dbReference type="EMBL" id="QHHQ01000009">
    <property type="protein sequence ID" value="RAH97405.1"/>
    <property type="molecule type" value="Genomic_DNA"/>
</dbReference>
<dbReference type="Pfam" id="PF00005">
    <property type="entry name" value="ABC_tran"/>
    <property type="match status" value="1"/>
</dbReference>
<dbReference type="GO" id="GO:0005524">
    <property type="term" value="F:ATP binding"/>
    <property type="evidence" value="ECO:0007669"/>
    <property type="project" value="UniProtKB-KW"/>
</dbReference>
<evidence type="ECO:0000313" key="5">
    <source>
        <dbReference type="EMBL" id="RAH97405.1"/>
    </source>
</evidence>
<dbReference type="Proteomes" id="UP000249590">
    <property type="component" value="Unassembled WGS sequence"/>
</dbReference>
<dbReference type="AlphaFoldDB" id="A0A8B2NLS1"/>
<name>A0A8B2NLS1_9HYPH</name>
<dbReference type="InterPro" id="IPR003593">
    <property type="entry name" value="AAA+_ATPase"/>
</dbReference>
<keyword evidence="1" id="KW-0813">Transport</keyword>
<evidence type="ECO:0000259" key="4">
    <source>
        <dbReference type="PROSITE" id="PS50893"/>
    </source>
</evidence>
<dbReference type="GO" id="GO:0015808">
    <property type="term" value="P:L-alanine transport"/>
    <property type="evidence" value="ECO:0007669"/>
    <property type="project" value="TreeGrafter"/>
</dbReference>
<evidence type="ECO:0000313" key="6">
    <source>
        <dbReference type="Proteomes" id="UP000249590"/>
    </source>
</evidence>
<reference evidence="5 6" key="1">
    <citation type="submission" date="2018-05" db="EMBL/GenBank/DDBJ databases">
        <title>Acuticoccus sediminis sp. nov., isolated from deep-sea sediment of Indian Ocean.</title>
        <authorList>
            <person name="Liu X."/>
            <person name="Lai Q."/>
            <person name="Du Y."/>
            <person name="Sun F."/>
            <person name="Zhang X."/>
            <person name="Wang S."/>
            <person name="Shao Z."/>
        </authorList>
    </citation>
    <scope>NUCLEOTIDE SEQUENCE [LARGE SCALE GENOMIC DNA]</scope>
    <source>
        <strain evidence="5 6">PTG4-2</strain>
    </source>
</reference>
<dbReference type="GO" id="GO:0005886">
    <property type="term" value="C:plasma membrane"/>
    <property type="evidence" value="ECO:0007669"/>
    <property type="project" value="TreeGrafter"/>
</dbReference>
<keyword evidence="2" id="KW-0547">Nucleotide-binding</keyword>
<accession>A0A8B2NLS1</accession>
<evidence type="ECO:0000256" key="1">
    <source>
        <dbReference type="ARBA" id="ARBA00022448"/>
    </source>
</evidence>
<organism evidence="5 6">
    <name type="scientific">Acuticoccus sediminis</name>
    <dbReference type="NCBI Taxonomy" id="2184697"/>
    <lineage>
        <taxon>Bacteria</taxon>
        <taxon>Pseudomonadati</taxon>
        <taxon>Pseudomonadota</taxon>
        <taxon>Alphaproteobacteria</taxon>
        <taxon>Hyphomicrobiales</taxon>
        <taxon>Amorphaceae</taxon>
        <taxon>Acuticoccus</taxon>
    </lineage>
</organism>
<dbReference type="InterPro" id="IPR003439">
    <property type="entry name" value="ABC_transporter-like_ATP-bd"/>
</dbReference>
<dbReference type="GO" id="GO:1903805">
    <property type="term" value="P:L-valine import across plasma membrane"/>
    <property type="evidence" value="ECO:0007669"/>
    <property type="project" value="TreeGrafter"/>
</dbReference>
<dbReference type="Gene3D" id="3.40.50.300">
    <property type="entry name" value="P-loop containing nucleotide triphosphate hydrolases"/>
    <property type="match status" value="1"/>
</dbReference>
<dbReference type="OrthoDB" id="9806149at2"/>